<keyword evidence="1" id="KW-1133">Transmembrane helix</keyword>
<keyword evidence="1" id="KW-0812">Transmembrane</keyword>
<gene>
    <name evidence="2" type="ORF">GA0061094_0338</name>
</gene>
<protein>
    <submittedName>
        <fullName evidence="2">Uncharacterized protein</fullName>
    </submittedName>
</protein>
<reference evidence="3" key="1">
    <citation type="submission" date="2016-08" db="EMBL/GenBank/DDBJ databases">
        <authorList>
            <person name="Varghese N."/>
            <person name="Submissions Spin"/>
        </authorList>
    </citation>
    <scope>NUCLEOTIDE SEQUENCE [LARGE SCALE GENOMIC DNA]</scope>
    <source>
        <strain evidence="3">SGD-1123</strain>
    </source>
</reference>
<sequence length="51" mass="5489">MNTLSSLLCLLGKFLVYLLLIVVALLADLLINTTTGDRIRELANSIAGQPC</sequence>
<dbReference type="AlphaFoldDB" id="A0A1C3Z1H8"/>
<dbReference type="EMBL" id="FMAU01000001">
    <property type="protein sequence ID" value="SCB76216.1"/>
    <property type="molecule type" value="Genomic_DNA"/>
</dbReference>
<dbReference type="Proteomes" id="UP000181997">
    <property type="component" value="Unassembled WGS sequence"/>
</dbReference>
<keyword evidence="1" id="KW-0472">Membrane</keyword>
<dbReference type="RefSeq" id="WP_156416130.1">
    <property type="nucleotide sequence ID" value="NZ_FMAU01000001.1"/>
</dbReference>
<evidence type="ECO:0000313" key="2">
    <source>
        <dbReference type="EMBL" id="SCB76216.1"/>
    </source>
</evidence>
<keyword evidence="3" id="KW-1185">Reference proteome</keyword>
<organism evidence="2 3">
    <name type="scientific">[Bacillus] enclensis</name>
    <dbReference type="NCBI Taxonomy" id="1402860"/>
    <lineage>
        <taxon>Bacteria</taxon>
        <taxon>Bacillati</taxon>
        <taxon>Bacillota</taxon>
        <taxon>Bacilli</taxon>
        <taxon>Bacillales</taxon>
        <taxon>Bacillaceae</taxon>
        <taxon>Rossellomorea</taxon>
    </lineage>
</organism>
<feature type="transmembrane region" description="Helical" evidence="1">
    <location>
        <begin position="14"/>
        <end position="31"/>
    </location>
</feature>
<proteinExistence type="predicted"/>
<accession>A0A1C3Z1H8</accession>
<evidence type="ECO:0000313" key="3">
    <source>
        <dbReference type="Proteomes" id="UP000181997"/>
    </source>
</evidence>
<evidence type="ECO:0000256" key="1">
    <source>
        <dbReference type="SAM" id="Phobius"/>
    </source>
</evidence>
<name>A0A1C3Z1H8_9BACI</name>